<comment type="caution">
    <text evidence="2">The sequence shown here is derived from an EMBL/GenBank/DDBJ whole genome shotgun (WGS) entry which is preliminary data.</text>
</comment>
<dbReference type="PANTHER" id="PTHR10841">
    <property type="entry name" value="SYNAPSIN"/>
    <property type="match status" value="1"/>
</dbReference>
<keyword evidence="3" id="KW-1185">Reference proteome</keyword>
<dbReference type="SUPFAM" id="SSF56059">
    <property type="entry name" value="Glutathione synthetase ATP-binding domain-like"/>
    <property type="match status" value="1"/>
</dbReference>
<evidence type="ECO:0000313" key="3">
    <source>
        <dbReference type="Proteomes" id="UP000023152"/>
    </source>
</evidence>
<proteinExistence type="predicted"/>
<dbReference type="PANTHER" id="PTHR10841:SF17">
    <property type="entry name" value="SYNAPSIN"/>
    <property type="match status" value="1"/>
</dbReference>
<accession>X6N888</accession>
<dbReference type="Proteomes" id="UP000023152">
    <property type="component" value="Unassembled WGS sequence"/>
</dbReference>
<dbReference type="Pfam" id="PF02750">
    <property type="entry name" value="Synapsin_C"/>
    <property type="match status" value="1"/>
</dbReference>
<dbReference type="InterPro" id="IPR020898">
    <property type="entry name" value="Synapsin_ATP-bd_dom"/>
</dbReference>
<dbReference type="OrthoDB" id="10249572at2759"/>
<organism evidence="2 3">
    <name type="scientific">Reticulomyxa filosa</name>
    <dbReference type="NCBI Taxonomy" id="46433"/>
    <lineage>
        <taxon>Eukaryota</taxon>
        <taxon>Sar</taxon>
        <taxon>Rhizaria</taxon>
        <taxon>Retaria</taxon>
        <taxon>Foraminifera</taxon>
        <taxon>Monothalamids</taxon>
        <taxon>Reticulomyxidae</taxon>
        <taxon>Reticulomyxa</taxon>
    </lineage>
</organism>
<feature type="non-terminal residue" evidence="2">
    <location>
        <position position="1"/>
    </location>
</feature>
<reference evidence="2 3" key="1">
    <citation type="journal article" date="2013" name="Curr. Biol.">
        <title>The Genome of the Foraminiferan Reticulomyxa filosa.</title>
        <authorList>
            <person name="Glockner G."/>
            <person name="Hulsmann N."/>
            <person name="Schleicher M."/>
            <person name="Noegel A.A."/>
            <person name="Eichinger L."/>
            <person name="Gallinger C."/>
            <person name="Pawlowski J."/>
            <person name="Sierra R."/>
            <person name="Euteneuer U."/>
            <person name="Pillet L."/>
            <person name="Moustafa A."/>
            <person name="Platzer M."/>
            <person name="Groth M."/>
            <person name="Szafranski K."/>
            <person name="Schliwa M."/>
        </authorList>
    </citation>
    <scope>NUCLEOTIDE SEQUENCE [LARGE SCALE GENOMIC DNA]</scope>
</reference>
<protein>
    <submittedName>
        <fullName evidence="2">Synapsin-2</fullName>
    </submittedName>
</protein>
<name>X6N888_RETFI</name>
<dbReference type="Gene3D" id="3.30.470.20">
    <property type="entry name" value="ATP-grasp fold, B domain"/>
    <property type="match status" value="1"/>
</dbReference>
<evidence type="ECO:0000259" key="1">
    <source>
        <dbReference type="Pfam" id="PF02750"/>
    </source>
</evidence>
<evidence type="ECO:0000313" key="2">
    <source>
        <dbReference type="EMBL" id="ETO21954.1"/>
    </source>
</evidence>
<feature type="domain" description="Synapsin ATP-binding" evidence="1">
    <location>
        <begin position="3"/>
        <end position="93"/>
    </location>
</feature>
<gene>
    <name evidence="2" type="ORF">RFI_15249</name>
</gene>
<dbReference type="AlphaFoldDB" id="X6N888"/>
<dbReference type="EMBL" id="ASPP01011163">
    <property type="protein sequence ID" value="ETO21954.1"/>
    <property type="molecule type" value="Genomic_DNA"/>
</dbReference>
<sequence length="167" mass="19169">LKAFKRYSMNWKGNVGNQSTNEDAEVTEQFKVWIEAAASIFGGLEICALDLVHDKEKDTFIILELNDTAIGLVKRHEIDDMNMMRDLAIAKMKGDEQKDDYKAAYLDAIAQIRKIEQKNKGNDDETDNASNKTKRDCLIINVFCLKKKKNEQTAHDHKRKQKYSLDA</sequence>